<accession>A0A7H8REQ1</accession>
<name>A0A7H8REQ1_TALRU</name>
<dbReference type="KEGG" id="trg:TRUGW13939_11922"/>
<dbReference type="AlphaFoldDB" id="A0A7H8REQ1"/>
<dbReference type="EMBL" id="CP055903">
    <property type="protein sequence ID" value="QKX64746.1"/>
    <property type="molecule type" value="Genomic_DNA"/>
</dbReference>
<dbReference type="GeneID" id="55999398"/>
<feature type="chain" id="PRO_5028902509" description="DUF7907 domain-containing protein" evidence="1">
    <location>
        <begin position="20"/>
        <end position="157"/>
    </location>
</feature>
<protein>
    <recommendedName>
        <fullName evidence="2">DUF7907 domain-containing protein</fullName>
    </recommendedName>
</protein>
<gene>
    <name evidence="3" type="ORF">TRUGW13939_11922</name>
</gene>
<dbReference type="Pfam" id="PF25484">
    <property type="entry name" value="DUF7907"/>
    <property type="match status" value="1"/>
</dbReference>
<proteinExistence type="predicted"/>
<organism evidence="3 4">
    <name type="scientific">Talaromyces rugulosus</name>
    <name type="common">Penicillium rugulosum</name>
    <dbReference type="NCBI Taxonomy" id="121627"/>
    <lineage>
        <taxon>Eukaryota</taxon>
        <taxon>Fungi</taxon>
        <taxon>Dikarya</taxon>
        <taxon>Ascomycota</taxon>
        <taxon>Pezizomycotina</taxon>
        <taxon>Eurotiomycetes</taxon>
        <taxon>Eurotiomycetidae</taxon>
        <taxon>Eurotiales</taxon>
        <taxon>Trichocomaceae</taxon>
        <taxon>Talaromyces</taxon>
        <taxon>Talaromyces sect. Islandici</taxon>
    </lineage>
</organism>
<reference evidence="4" key="1">
    <citation type="submission" date="2020-06" db="EMBL/GenBank/DDBJ databases">
        <title>A chromosome-scale genome assembly of Talaromyces rugulosus W13939.</title>
        <authorList>
            <person name="Wang B."/>
            <person name="Guo L."/>
            <person name="Ye K."/>
            <person name="Wang L."/>
        </authorList>
    </citation>
    <scope>NUCLEOTIDE SEQUENCE [LARGE SCALE GENOMIC DNA]</scope>
    <source>
        <strain evidence="4">W13939</strain>
    </source>
</reference>
<keyword evidence="1" id="KW-0732">Signal</keyword>
<keyword evidence="4" id="KW-1185">Reference proteome</keyword>
<evidence type="ECO:0000256" key="1">
    <source>
        <dbReference type="SAM" id="SignalP"/>
    </source>
</evidence>
<feature type="domain" description="DUF7907" evidence="2">
    <location>
        <begin position="27"/>
        <end position="153"/>
    </location>
</feature>
<dbReference type="RefSeq" id="XP_035350919.1">
    <property type="nucleotide sequence ID" value="XM_035495026.1"/>
</dbReference>
<evidence type="ECO:0000313" key="4">
    <source>
        <dbReference type="Proteomes" id="UP000509510"/>
    </source>
</evidence>
<evidence type="ECO:0000313" key="3">
    <source>
        <dbReference type="EMBL" id="QKX64746.1"/>
    </source>
</evidence>
<sequence>MRFSTISLLSLAAAAPVLGQNNGTYLKTHAGKYLGYTMVSRGIMIGLAVDGQSKASKASINSKGNLEIEIEGGESKAGMSLSDISGGPGNLSEVLIGYETPTKGFTFDQNGGLTLDEERFHGFFACREGGEEGQMYWATEETKTPDGCEKLSFAKVA</sequence>
<dbReference type="OrthoDB" id="4224190at2759"/>
<evidence type="ECO:0000259" key="2">
    <source>
        <dbReference type="Pfam" id="PF25484"/>
    </source>
</evidence>
<feature type="signal peptide" evidence="1">
    <location>
        <begin position="1"/>
        <end position="19"/>
    </location>
</feature>
<dbReference type="Proteomes" id="UP000509510">
    <property type="component" value="Chromosome VI"/>
</dbReference>
<dbReference type="InterPro" id="IPR057229">
    <property type="entry name" value="DUF7907"/>
</dbReference>